<dbReference type="InterPro" id="IPR011990">
    <property type="entry name" value="TPR-like_helical_dom_sf"/>
</dbReference>
<dbReference type="EMBL" id="JAMQAW010000009">
    <property type="protein sequence ID" value="MCM2388972.1"/>
    <property type="molecule type" value="Genomic_DNA"/>
</dbReference>
<evidence type="ECO:0000313" key="1">
    <source>
        <dbReference type="EMBL" id="MCM2388972.1"/>
    </source>
</evidence>
<dbReference type="Proteomes" id="UP001431429">
    <property type="component" value="Unassembled WGS sequence"/>
</dbReference>
<dbReference type="RefSeq" id="WP_250919310.1">
    <property type="nucleotide sequence ID" value="NZ_JAMQAW010000009.1"/>
</dbReference>
<protein>
    <submittedName>
        <fullName evidence="1">XRE family transcriptional regulator</fullName>
    </submittedName>
</protein>
<accession>A0ABT0UK06</accession>
<comment type="caution">
    <text evidence="1">The sequence shown here is derived from an EMBL/GenBank/DDBJ whole genome shotgun (WGS) entry which is preliminary data.</text>
</comment>
<proteinExistence type="predicted"/>
<sequence>MIEIADAFRIPGHMIGVTPRTWETEATTGYNSYDKRTGGKADAVERRRFIGASTGAGLAAALPEMKEISAPGQRIGRRTPDELRRRAARLRRLDEILGGGDTYRVYLAEYLSTKRLVKEGIADSETHLSMLSVLAEQAQQAGWAAFDAGKQADAFSLYKASLNAATEAGDNSLAGNALAFLAYQRIDENPQTGLSTAIEACQTAGPQAPQGVRALLNERLAWSYARAGMSKETEKSLHVAEAALGEVSQNPQLEWTSWVDSTELQIMSGRCWTVLDRPLRAVPVLESALSQYDDTQARDKSLYLSWLAESYISAREVEQAALVVGKALELSSGVASVRPRKRLRDVVHKLQAHSDIPEVAEIMERSRVQLT</sequence>
<keyword evidence="2" id="KW-1185">Reference proteome</keyword>
<organism evidence="1 2">
    <name type="scientific">Streptomyces albipurpureus</name>
    <dbReference type="NCBI Taxonomy" id="2897419"/>
    <lineage>
        <taxon>Bacteria</taxon>
        <taxon>Bacillati</taxon>
        <taxon>Actinomycetota</taxon>
        <taxon>Actinomycetes</taxon>
        <taxon>Kitasatosporales</taxon>
        <taxon>Streptomycetaceae</taxon>
        <taxon>Streptomyces</taxon>
    </lineage>
</organism>
<name>A0ABT0UK06_9ACTN</name>
<gene>
    <name evidence="1" type="ORF">NBG84_11830</name>
</gene>
<dbReference type="Gene3D" id="1.25.40.10">
    <property type="entry name" value="Tetratricopeptide repeat domain"/>
    <property type="match status" value="1"/>
</dbReference>
<reference evidence="1" key="1">
    <citation type="submission" date="2022-06" db="EMBL/GenBank/DDBJ databases">
        <title>Genome public.</title>
        <authorList>
            <person name="Sun Q."/>
        </authorList>
    </citation>
    <scope>NUCLEOTIDE SEQUENCE</scope>
    <source>
        <strain evidence="1">CWNU-1</strain>
    </source>
</reference>
<evidence type="ECO:0000313" key="2">
    <source>
        <dbReference type="Proteomes" id="UP001431429"/>
    </source>
</evidence>
<dbReference type="SUPFAM" id="SSF48452">
    <property type="entry name" value="TPR-like"/>
    <property type="match status" value="1"/>
</dbReference>